<proteinExistence type="predicted"/>
<dbReference type="InterPro" id="IPR053148">
    <property type="entry name" value="PD-DEXK-like_domain"/>
</dbReference>
<sequence>MAKNKPAAPKPADALLLELRGLIDYARQHVAQTANATLTMLYWHVGKRIRSEVLRDGRAEYGEEILSTLSTQLVREYGQSFGLRSLRRMIQFAEVFPDENIVSPLATQLSWSHFIEILPLKQPLEREYYAELCRVERWSVRTLRERVASQLYLRTAIAKQPEFVVKAEISHLRAGGQMTPELVFRDPYMLDFLGLPHDYSERDLEDAILREMERFLLELGVGFTFVARQKRISVGADDFYLDLLFYHRHLKRLVAVELKLEKFQPAHKGQMELYLRWLNQHDRAVGEEPPIGLILCATKDAEQVKLMDMDASNIRVAEYLAHIPDMKVLQAQLHRAVELARERAAQVTLPQPATIAEAASQAPKPQSGKKGDNA</sequence>
<comment type="caution">
    <text evidence="4">The sequence shown here is derived from an EMBL/GenBank/DDBJ whole genome shotgun (WGS) entry which is preliminary data.</text>
</comment>
<organism evidence="4 5">
    <name type="scientific">Methylomonas methanica</name>
    <dbReference type="NCBI Taxonomy" id="421"/>
    <lineage>
        <taxon>Bacteria</taxon>
        <taxon>Pseudomonadati</taxon>
        <taxon>Pseudomonadota</taxon>
        <taxon>Gammaproteobacteria</taxon>
        <taxon>Methylococcales</taxon>
        <taxon>Methylococcaceae</taxon>
        <taxon>Methylomonas</taxon>
    </lineage>
</organism>
<name>A0A177MSK0_METMH</name>
<feature type="domain" description="YhcG N-terminal" evidence="3">
    <location>
        <begin position="19"/>
        <end position="154"/>
    </location>
</feature>
<dbReference type="PANTHER" id="PTHR30547:SF5">
    <property type="entry name" value="NUCLEASE YHCG-RELATED"/>
    <property type="match status" value="1"/>
</dbReference>
<dbReference type="Pfam" id="PF17761">
    <property type="entry name" value="DUF1016_N"/>
    <property type="match status" value="1"/>
</dbReference>
<dbReference type="PANTHER" id="PTHR30547">
    <property type="entry name" value="UNCHARACTERIZED PROTEIN YHCG-RELATED"/>
    <property type="match status" value="1"/>
</dbReference>
<protein>
    <recommendedName>
        <fullName evidence="6">Nuclease of restriction endonuclease-like (RecB) superfamily</fullName>
    </recommendedName>
</protein>
<evidence type="ECO:0000313" key="4">
    <source>
        <dbReference type="EMBL" id="OAI08253.1"/>
    </source>
</evidence>
<dbReference type="Proteomes" id="UP000078090">
    <property type="component" value="Unassembled WGS sequence"/>
</dbReference>
<dbReference type="Pfam" id="PF06250">
    <property type="entry name" value="YhcG_C"/>
    <property type="match status" value="1"/>
</dbReference>
<dbReference type="AlphaFoldDB" id="A0A177MSK0"/>
<dbReference type="InterPro" id="IPR011856">
    <property type="entry name" value="tRNA_endonuc-like_dom_sf"/>
</dbReference>
<feature type="domain" description="YhcG PDDEXK nuclease" evidence="2">
    <location>
        <begin position="183"/>
        <end position="333"/>
    </location>
</feature>
<feature type="region of interest" description="Disordered" evidence="1">
    <location>
        <begin position="352"/>
        <end position="374"/>
    </location>
</feature>
<evidence type="ECO:0000256" key="1">
    <source>
        <dbReference type="SAM" id="MobiDB-lite"/>
    </source>
</evidence>
<dbReference type="Gene3D" id="3.40.1350.10">
    <property type="match status" value="1"/>
</dbReference>
<reference evidence="4 5" key="1">
    <citation type="submission" date="2016-03" db="EMBL/GenBank/DDBJ databases">
        <authorList>
            <person name="Ploux O."/>
        </authorList>
    </citation>
    <scope>NUCLEOTIDE SEQUENCE [LARGE SCALE GENOMIC DNA]</scope>
    <source>
        <strain evidence="4 5">R-45363</strain>
    </source>
</reference>
<dbReference type="GO" id="GO:0003676">
    <property type="term" value="F:nucleic acid binding"/>
    <property type="evidence" value="ECO:0007669"/>
    <property type="project" value="InterPro"/>
</dbReference>
<dbReference type="EMBL" id="LUUG01000046">
    <property type="protein sequence ID" value="OAI08253.1"/>
    <property type="molecule type" value="Genomic_DNA"/>
</dbReference>
<evidence type="ECO:0000259" key="2">
    <source>
        <dbReference type="Pfam" id="PF06250"/>
    </source>
</evidence>
<accession>A0A177MSK0</accession>
<dbReference type="InterPro" id="IPR041527">
    <property type="entry name" value="YhcG_N"/>
</dbReference>
<evidence type="ECO:0008006" key="6">
    <source>
        <dbReference type="Google" id="ProtNLM"/>
    </source>
</evidence>
<evidence type="ECO:0000259" key="3">
    <source>
        <dbReference type="Pfam" id="PF17761"/>
    </source>
</evidence>
<dbReference type="InterPro" id="IPR009362">
    <property type="entry name" value="YhcG_C"/>
</dbReference>
<evidence type="ECO:0000313" key="5">
    <source>
        <dbReference type="Proteomes" id="UP000078090"/>
    </source>
</evidence>
<gene>
    <name evidence="4" type="ORF">A1332_07925</name>
</gene>